<feature type="compositionally biased region" description="Acidic residues" evidence="1">
    <location>
        <begin position="392"/>
        <end position="401"/>
    </location>
</feature>
<feature type="compositionally biased region" description="Low complexity" evidence="1">
    <location>
        <begin position="413"/>
        <end position="425"/>
    </location>
</feature>
<dbReference type="PANTHER" id="PTHR43603">
    <property type="entry name" value="COBW DOMAIN-CONTAINING PROTEIN DDB_G0274527"/>
    <property type="match status" value="1"/>
</dbReference>
<dbReference type="CDD" id="cd03112">
    <property type="entry name" value="CobW-like"/>
    <property type="match status" value="1"/>
</dbReference>
<evidence type="ECO:0000313" key="4">
    <source>
        <dbReference type="Proteomes" id="UP001217918"/>
    </source>
</evidence>
<evidence type="ECO:0000259" key="2">
    <source>
        <dbReference type="SMART" id="SM00833"/>
    </source>
</evidence>
<proteinExistence type="predicted"/>
<dbReference type="InterPro" id="IPR027417">
    <property type="entry name" value="P-loop_NTPase"/>
</dbReference>
<comment type="caution">
    <text evidence="3">The sequence shown here is derived from an EMBL/GenBank/DDBJ whole genome shotgun (WGS) entry which is preliminary data.</text>
</comment>
<dbReference type="SUPFAM" id="SSF52540">
    <property type="entry name" value="P-loop containing nucleoside triphosphate hydrolases"/>
    <property type="match status" value="1"/>
</dbReference>
<dbReference type="SUPFAM" id="SSF90002">
    <property type="entry name" value="Hypothetical protein YjiA, C-terminal domain"/>
    <property type="match status" value="1"/>
</dbReference>
<gene>
    <name evidence="3" type="ORF">P8C59_003742</name>
</gene>
<dbReference type="Proteomes" id="UP001217918">
    <property type="component" value="Unassembled WGS sequence"/>
</dbReference>
<dbReference type="EMBL" id="JAQQPM010000003">
    <property type="protein sequence ID" value="KAK2069137.1"/>
    <property type="molecule type" value="Genomic_DNA"/>
</dbReference>
<dbReference type="InterPro" id="IPR051927">
    <property type="entry name" value="Zn_Chap_cDPG_Synth"/>
</dbReference>
<protein>
    <recommendedName>
        <fullName evidence="2">CobW C-terminal domain-containing protein</fullName>
    </recommendedName>
</protein>
<dbReference type="PANTHER" id="PTHR43603:SF1">
    <property type="entry name" value="ZINC-REGULATED GTPASE METALLOPROTEIN ACTIVATOR 1"/>
    <property type="match status" value="1"/>
</dbReference>
<dbReference type="Pfam" id="PF07683">
    <property type="entry name" value="CobW_C"/>
    <property type="match status" value="1"/>
</dbReference>
<dbReference type="InterPro" id="IPR011629">
    <property type="entry name" value="CobW-like_C"/>
</dbReference>
<dbReference type="InterPro" id="IPR003495">
    <property type="entry name" value="CobW/HypB/UreG_nucleotide-bd"/>
</dbReference>
<dbReference type="Gene3D" id="3.40.50.300">
    <property type="entry name" value="P-loop containing nucleotide triphosphate hydrolases"/>
    <property type="match status" value="1"/>
</dbReference>
<dbReference type="Pfam" id="PF02492">
    <property type="entry name" value="cobW"/>
    <property type="match status" value="2"/>
</dbReference>
<dbReference type="SMART" id="SM00833">
    <property type="entry name" value="CobW_C"/>
    <property type="match status" value="1"/>
</dbReference>
<feature type="compositionally biased region" description="Acidic residues" evidence="1">
    <location>
        <begin position="351"/>
        <end position="377"/>
    </location>
</feature>
<accession>A0AAD9MAM8</accession>
<keyword evidence="4" id="KW-1185">Reference proteome</keyword>
<organism evidence="3 4">
    <name type="scientific">Phyllachora maydis</name>
    <dbReference type="NCBI Taxonomy" id="1825666"/>
    <lineage>
        <taxon>Eukaryota</taxon>
        <taxon>Fungi</taxon>
        <taxon>Dikarya</taxon>
        <taxon>Ascomycota</taxon>
        <taxon>Pezizomycotina</taxon>
        <taxon>Sordariomycetes</taxon>
        <taxon>Sordariomycetidae</taxon>
        <taxon>Phyllachorales</taxon>
        <taxon>Phyllachoraceae</taxon>
        <taxon>Phyllachora</taxon>
    </lineage>
</organism>
<feature type="domain" description="CobW C-terminal" evidence="2">
    <location>
        <begin position="321"/>
        <end position="548"/>
    </location>
</feature>
<name>A0AAD9MAM8_9PEZI</name>
<dbReference type="AlphaFoldDB" id="A0AAD9MAM8"/>
<evidence type="ECO:0000256" key="1">
    <source>
        <dbReference type="SAM" id="MobiDB-lite"/>
    </source>
</evidence>
<sequence length="617" mass="68445">MGGRKGRSAAEPSRTGMQYFYLCTPLACRLRVAPLPVTLLSGFLGSGKTTLLQHILRTEHGLRIAVVVNDIGAINVDASLIKRTHHISQTQEKVIALQNGCICCTLRGDLLEELVRLAELQAFDYVIIESSGISEPEQVAETFDARLAEHMQVHGAEGLDPGLLGVLDKLKSVGGLEKFAKLDTCVTVIDAFNILADFSTADLLSHRRDDVTPEDERTISELMVDQIEFANVVVLNKTDLVSEEQRGRIRSLIRSLNHDCAVLETHHGRVDVHAIVNTGLFDLDKARVGYGWLQDLNQLMLREVNGKNTVTPKPETEEYGVRNFAYVRHRPFHPRRLWKLVYQTFVLQLDVPEDGEEDEEDEEEAEDEEDDDDDDGAENVAMVDPDDKAQAEDDEWEDEEDSGRGEDAHGSSDGESAGAASDLSSPPSSRQDSDLKPPADDGVILANKKAHPLFAGLFRSKGEFFLATRPHRAGEWSQAGAMLKLVGGREWFCVLPEAAYLTGNAEIDACTRHDIAKGGEWGDRRQELVFIGEKLDMAALERELDACLLTEAEFAAWAKIMRRKGLRGPEKLEKLLEKLQDVFDDGFPDWPGHEEWVDVDDDGHGHAHSQKTTGDAV</sequence>
<reference evidence="3" key="1">
    <citation type="journal article" date="2023" name="Mol. Plant Microbe Interact.">
        <title>Elucidating the Obligate Nature and Biological Capacity of an Invasive Fungal Corn Pathogen.</title>
        <authorList>
            <person name="MacCready J.S."/>
            <person name="Roggenkamp E.M."/>
            <person name="Gdanetz K."/>
            <person name="Chilvers M.I."/>
        </authorList>
    </citation>
    <scope>NUCLEOTIDE SEQUENCE</scope>
    <source>
        <strain evidence="3">PM02</strain>
    </source>
</reference>
<evidence type="ECO:0000313" key="3">
    <source>
        <dbReference type="EMBL" id="KAK2069137.1"/>
    </source>
</evidence>
<feature type="region of interest" description="Disordered" evidence="1">
    <location>
        <begin position="350"/>
        <end position="442"/>
    </location>
</feature>
<feature type="compositionally biased region" description="Basic and acidic residues" evidence="1">
    <location>
        <begin position="402"/>
        <end position="412"/>
    </location>
</feature>